<protein>
    <submittedName>
        <fullName evidence="1">Uncharacterized protein</fullName>
    </submittedName>
</protein>
<gene>
    <name evidence="1" type="ORF">M9H77_20305</name>
</gene>
<proteinExistence type="predicted"/>
<sequence length="304" mass="34657">MSDAITCFVKSLFLYRLAIFSTEKMQGTERRSRSYILFFFFFFHFLLIQCLKGSHGRNIANQEQKIVEGSRKDLAVNVFFKNNDLRCGNKIPIYFPIKDPSNKPPLLSREESNSIPFSSSKLEFLLDFFQFSKESQQAKAMEETLKHCEFKSIKGETKFCSTSLESMMDSVVDIFGISSEFDVLTTTHLTKSSLLLQNYTILDEPKVILGEKIVACHTLPYPYAVYYCHSQKSDNKVYKVSLMGENGGGKEELIDAAAICHMDTSKWDPNHVAFQVLKTEPGKSPVCHFFPEDNLVWIETSSSS</sequence>
<accession>A0ACC0AKL7</accession>
<evidence type="ECO:0000313" key="1">
    <source>
        <dbReference type="EMBL" id="KAI5660982.1"/>
    </source>
</evidence>
<evidence type="ECO:0000313" key="2">
    <source>
        <dbReference type="Proteomes" id="UP001060085"/>
    </source>
</evidence>
<comment type="caution">
    <text evidence="1">The sequence shown here is derived from an EMBL/GenBank/DDBJ whole genome shotgun (WGS) entry which is preliminary data.</text>
</comment>
<dbReference type="Proteomes" id="UP001060085">
    <property type="component" value="Linkage Group LG05"/>
</dbReference>
<name>A0ACC0AKL7_CATRO</name>
<organism evidence="1 2">
    <name type="scientific">Catharanthus roseus</name>
    <name type="common">Madagascar periwinkle</name>
    <name type="synonym">Vinca rosea</name>
    <dbReference type="NCBI Taxonomy" id="4058"/>
    <lineage>
        <taxon>Eukaryota</taxon>
        <taxon>Viridiplantae</taxon>
        <taxon>Streptophyta</taxon>
        <taxon>Embryophyta</taxon>
        <taxon>Tracheophyta</taxon>
        <taxon>Spermatophyta</taxon>
        <taxon>Magnoliopsida</taxon>
        <taxon>eudicotyledons</taxon>
        <taxon>Gunneridae</taxon>
        <taxon>Pentapetalae</taxon>
        <taxon>asterids</taxon>
        <taxon>lamiids</taxon>
        <taxon>Gentianales</taxon>
        <taxon>Apocynaceae</taxon>
        <taxon>Rauvolfioideae</taxon>
        <taxon>Vinceae</taxon>
        <taxon>Catharanthinae</taxon>
        <taxon>Catharanthus</taxon>
    </lineage>
</organism>
<dbReference type="EMBL" id="CM044705">
    <property type="protein sequence ID" value="KAI5660982.1"/>
    <property type="molecule type" value="Genomic_DNA"/>
</dbReference>
<reference evidence="2" key="1">
    <citation type="journal article" date="2023" name="Nat. Plants">
        <title>Single-cell RNA sequencing provides a high-resolution roadmap for understanding the multicellular compartmentation of specialized metabolism.</title>
        <authorList>
            <person name="Sun S."/>
            <person name="Shen X."/>
            <person name="Li Y."/>
            <person name="Li Y."/>
            <person name="Wang S."/>
            <person name="Li R."/>
            <person name="Zhang H."/>
            <person name="Shen G."/>
            <person name="Guo B."/>
            <person name="Wei J."/>
            <person name="Xu J."/>
            <person name="St-Pierre B."/>
            <person name="Chen S."/>
            <person name="Sun C."/>
        </authorList>
    </citation>
    <scope>NUCLEOTIDE SEQUENCE [LARGE SCALE GENOMIC DNA]</scope>
</reference>
<keyword evidence="2" id="KW-1185">Reference proteome</keyword>